<reference evidence="1" key="1">
    <citation type="submission" date="2023-03" db="EMBL/GenBank/DDBJ databases">
        <title>Chromosome-level genomes of two armyworms, Mythimna separata and Mythimna loreyi, provide insights into the biosynthesis and reception of sex pheromones.</title>
        <authorList>
            <person name="Zhao H."/>
        </authorList>
    </citation>
    <scope>NUCLEOTIDE SEQUENCE</scope>
    <source>
        <strain evidence="1">BeijingLab</strain>
    </source>
</reference>
<dbReference type="EMBL" id="CM056791">
    <property type="protein sequence ID" value="KAJ8725652.1"/>
    <property type="molecule type" value="Genomic_DNA"/>
</dbReference>
<proteinExistence type="predicted"/>
<gene>
    <name evidence="1" type="ORF">PYW08_003835</name>
</gene>
<dbReference type="Proteomes" id="UP001231649">
    <property type="component" value="Chromosome 15"/>
</dbReference>
<organism evidence="1 2">
    <name type="scientific">Mythimna loreyi</name>
    <dbReference type="NCBI Taxonomy" id="667449"/>
    <lineage>
        <taxon>Eukaryota</taxon>
        <taxon>Metazoa</taxon>
        <taxon>Ecdysozoa</taxon>
        <taxon>Arthropoda</taxon>
        <taxon>Hexapoda</taxon>
        <taxon>Insecta</taxon>
        <taxon>Pterygota</taxon>
        <taxon>Neoptera</taxon>
        <taxon>Endopterygota</taxon>
        <taxon>Lepidoptera</taxon>
        <taxon>Glossata</taxon>
        <taxon>Ditrysia</taxon>
        <taxon>Noctuoidea</taxon>
        <taxon>Noctuidae</taxon>
        <taxon>Noctuinae</taxon>
        <taxon>Hadenini</taxon>
        <taxon>Mythimna</taxon>
    </lineage>
</organism>
<accession>A0ACC2QUU9</accession>
<evidence type="ECO:0000313" key="1">
    <source>
        <dbReference type="EMBL" id="KAJ8725652.1"/>
    </source>
</evidence>
<keyword evidence="2" id="KW-1185">Reference proteome</keyword>
<sequence>MKYFQMHTSNATAVHSLTWYLKYIGVPVAIGVTMCKLFNCITTKKRRAALQGKVVVITGASSGIGEALAHAFYEQGSKVVLASRRKSELERVKNDLMSKNVTTATLEPLVLELDLAKYEELDPFVQNVYDVCGHIDILINNGGISHRGSILNTKIDVFKSIMAINYFGAVALTKACIPKMVQRKVGHIVFVSSVQGLIAIPDRSAYAAAKHAMQAFGDSLRAELHQHNVYVTVVSPGYIKTAISLNAYSGSGEPHGVMDKSTAAGFTPEYTAYKILDGVVNKDKDLIISQFIPNLAITLRHSAPSLYHWVMARRANKTAV</sequence>
<evidence type="ECO:0000313" key="2">
    <source>
        <dbReference type="Proteomes" id="UP001231649"/>
    </source>
</evidence>
<comment type="caution">
    <text evidence="1">The sequence shown here is derived from an EMBL/GenBank/DDBJ whole genome shotgun (WGS) entry which is preliminary data.</text>
</comment>
<protein>
    <submittedName>
        <fullName evidence="1">Uncharacterized protein</fullName>
    </submittedName>
</protein>
<name>A0ACC2QUU9_9NEOP</name>